<sequence length="232" mass="23991">MDQWGQHQLGPTLGNATKAVDDFGKDKLRLALSEVCKNLDGFGKTKLGPVLVGTGAALEGFGKNKLGPALSEVAKAADHFGHHHLGPAVGGLDPALGETAAALDDFVATCFRPSSKDSRSFRPAPTWTSTDKLSGESGKWIKEHPGRTALLATSVATIAAPSIVSGPLLWAFGCRRTSTLGGSAAAVVQSTVGNLAARGATGMALQDSATFPEHQFKTHILRIQVLSVSIGA</sequence>
<accession>A0A8H8R143</accession>
<name>A0A8H8R143_9HELO</name>
<organism evidence="1 2">
    <name type="scientific">Lachnellula hyalina</name>
    <dbReference type="NCBI Taxonomy" id="1316788"/>
    <lineage>
        <taxon>Eukaryota</taxon>
        <taxon>Fungi</taxon>
        <taxon>Dikarya</taxon>
        <taxon>Ascomycota</taxon>
        <taxon>Pezizomycotina</taxon>
        <taxon>Leotiomycetes</taxon>
        <taxon>Helotiales</taxon>
        <taxon>Lachnaceae</taxon>
        <taxon>Lachnellula</taxon>
    </lineage>
</organism>
<evidence type="ECO:0000313" key="1">
    <source>
        <dbReference type="EMBL" id="TVY26597.1"/>
    </source>
</evidence>
<dbReference type="RefSeq" id="XP_031005385.1">
    <property type="nucleotide sequence ID" value="XM_031149499.1"/>
</dbReference>
<proteinExistence type="predicted"/>
<dbReference type="GeneID" id="41984739"/>
<gene>
    <name evidence="1" type="ORF">LHYA1_G004541</name>
</gene>
<dbReference type="OrthoDB" id="440424at2759"/>
<comment type="caution">
    <text evidence="1">The sequence shown here is derived from an EMBL/GenBank/DDBJ whole genome shotgun (WGS) entry which is preliminary data.</text>
</comment>
<evidence type="ECO:0000313" key="2">
    <source>
        <dbReference type="Proteomes" id="UP000431533"/>
    </source>
</evidence>
<dbReference type="Proteomes" id="UP000431533">
    <property type="component" value="Unassembled WGS sequence"/>
</dbReference>
<dbReference type="AlphaFoldDB" id="A0A8H8R143"/>
<reference evidence="1 2" key="1">
    <citation type="submission" date="2018-05" db="EMBL/GenBank/DDBJ databases">
        <title>Genome sequencing and assembly of the regulated plant pathogen Lachnellula willkommii and related sister species for the development of diagnostic species identification markers.</title>
        <authorList>
            <person name="Giroux E."/>
            <person name="Bilodeau G."/>
        </authorList>
    </citation>
    <scope>NUCLEOTIDE SEQUENCE [LARGE SCALE GENOMIC DNA]</scope>
    <source>
        <strain evidence="1 2">CBS 185.66</strain>
    </source>
</reference>
<protein>
    <submittedName>
        <fullName evidence="1">Uncharacterized protein</fullName>
    </submittedName>
</protein>
<dbReference type="EMBL" id="QGMH01000066">
    <property type="protein sequence ID" value="TVY26597.1"/>
    <property type="molecule type" value="Genomic_DNA"/>
</dbReference>
<keyword evidence="2" id="KW-1185">Reference proteome</keyword>